<comment type="cofactor">
    <cofactor evidence="10">
        <name>Mg(2+)</name>
        <dbReference type="ChEBI" id="CHEBI:18420"/>
    </cofactor>
</comment>
<evidence type="ECO:0000256" key="5">
    <source>
        <dbReference type="ARBA" id="ARBA00023277"/>
    </source>
</evidence>
<comment type="subcellular location">
    <subcellularLocation>
        <location evidence="1 7">Cytoplasm</location>
    </subcellularLocation>
</comment>
<evidence type="ECO:0000256" key="1">
    <source>
        <dbReference type="ARBA" id="ARBA00004496"/>
    </source>
</evidence>
<dbReference type="CDD" id="cd07503">
    <property type="entry name" value="HAD_HisB-N"/>
    <property type="match status" value="1"/>
</dbReference>
<dbReference type="GO" id="GO:0005975">
    <property type="term" value="P:carbohydrate metabolic process"/>
    <property type="evidence" value="ECO:0007669"/>
    <property type="project" value="InterPro"/>
</dbReference>
<feature type="site" description="Stabilizes the phosphoryl group" evidence="9">
    <location>
        <position position="52"/>
    </location>
</feature>
<evidence type="ECO:0000256" key="10">
    <source>
        <dbReference type="PIRSR" id="PIRSR004682-4"/>
    </source>
</evidence>
<reference evidence="11 12" key="1">
    <citation type="submission" date="2018-12" db="EMBL/GenBank/DDBJ databases">
        <title>Sequencing of bacterial isolates from soil warming experiment in Harvard Forest, Massachusetts, USA.</title>
        <authorList>
            <person name="Deangelis K."/>
        </authorList>
    </citation>
    <scope>NUCLEOTIDE SEQUENCE [LARGE SCALE GENOMIC DNA]</scope>
    <source>
        <strain evidence="11 12">EB153</strain>
    </source>
</reference>
<evidence type="ECO:0000256" key="8">
    <source>
        <dbReference type="PIRSR" id="PIRSR004682-1"/>
    </source>
</evidence>
<protein>
    <recommendedName>
        <fullName evidence="6 7">D,D-heptose 1,7-bisphosphate phosphatase</fullName>
        <ecNumber evidence="7">3.1.3.-</ecNumber>
    </recommendedName>
</protein>
<dbReference type="InterPro" id="IPR006543">
    <property type="entry name" value="Histidinol-phos"/>
</dbReference>
<keyword evidence="10" id="KW-0862">Zinc</keyword>
<dbReference type="NCBIfam" id="TIGR01656">
    <property type="entry name" value="Histidinol-ppas"/>
    <property type="match status" value="1"/>
</dbReference>
<dbReference type="GO" id="GO:0005737">
    <property type="term" value="C:cytoplasm"/>
    <property type="evidence" value="ECO:0007669"/>
    <property type="project" value="UniProtKB-SubCell"/>
</dbReference>
<dbReference type="InterPro" id="IPR006549">
    <property type="entry name" value="HAD-SF_hydro_IIIA"/>
</dbReference>
<dbReference type="InterPro" id="IPR004446">
    <property type="entry name" value="Heptose_bisP_phosphatase"/>
</dbReference>
<feature type="binding site" evidence="10">
    <location>
        <position position="135"/>
    </location>
    <ligand>
        <name>Mg(2+)</name>
        <dbReference type="ChEBI" id="CHEBI:18420"/>
    </ligand>
</feature>
<dbReference type="EMBL" id="RSDW01000001">
    <property type="protein sequence ID" value="RSL16412.1"/>
    <property type="molecule type" value="Genomic_DNA"/>
</dbReference>
<evidence type="ECO:0000256" key="9">
    <source>
        <dbReference type="PIRSR" id="PIRSR004682-3"/>
    </source>
</evidence>
<feature type="active site" description="Proton donor" evidence="8">
    <location>
        <position position="12"/>
    </location>
</feature>
<dbReference type="OrthoDB" id="9801899at2"/>
<comment type="caution">
    <text evidence="11">The sequence shown here is derived from an EMBL/GenBank/DDBJ whole genome shotgun (WGS) entry which is preliminary data.</text>
</comment>
<feature type="site" description="Contributes to substrate recognition" evidence="9">
    <location>
        <position position="110"/>
    </location>
</feature>
<keyword evidence="4 7" id="KW-0378">Hydrolase</keyword>
<dbReference type="Proteomes" id="UP000269669">
    <property type="component" value="Unassembled WGS sequence"/>
</dbReference>
<keyword evidence="5 7" id="KW-0119">Carbohydrate metabolism</keyword>
<feature type="binding site" evidence="10">
    <location>
        <position position="10"/>
    </location>
    <ligand>
        <name>Mg(2+)</name>
        <dbReference type="ChEBI" id="CHEBI:18420"/>
    </ligand>
</feature>
<dbReference type="NCBIfam" id="TIGR00213">
    <property type="entry name" value="GmhB_yaeD"/>
    <property type="match status" value="1"/>
</dbReference>
<dbReference type="PANTHER" id="PTHR42891">
    <property type="entry name" value="D-GLYCERO-BETA-D-MANNO-HEPTOSE-1,7-BISPHOSPHATE 7-PHOSPHATASE"/>
    <property type="match status" value="1"/>
</dbReference>
<dbReference type="GO" id="GO:0016791">
    <property type="term" value="F:phosphatase activity"/>
    <property type="evidence" value="ECO:0007669"/>
    <property type="project" value="InterPro"/>
</dbReference>
<dbReference type="RefSeq" id="WP_125485020.1">
    <property type="nucleotide sequence ID" value="NZ_RSDW01000001.1"/>
</dbReference>
<accession>A0A428MHR3</accession>
<feature type="site" description="Contributes to substrate recognition" evidence="9">
    <location>
        <position position="109"/>
    </location>
</feature>
<dbReference type="Pfam" id="PF13242">
    <property type="entry name" value="Hydrolase_like"/>
    <property type="match status" value="1"/>
</dbReference>
<name>A0A428MHR3_9BACT</name>
<feature type="binding site" evidence="10">
    <location>
        <position position="91"/>
    </location>
    <ligand>
        <name>Zn(2+)</name>
        <dbReference type="ChEBI" id="CHEBI:29105"/>
    </ligand>
</feature>
<evidence type="ECO:0000313" key="11">
    <source>
        <dbReference type="EMBL" id="RSL16412.1"/>
    </source>
</evidence>
<gene>
    <name evidence="11" type="ORF">EDE15_1925</name>
</gene>
<dbReference type="NCBIfam" id="TIGR01662">
    <property type="entry name" value="HAD-SF-IIIA"/>
    <property type="match status" value="1"/>
</dbReference>
<proteinExistence type="inferred from homology"/>
<dbReference type="SUPFAM" id="SSF56784">
    <property type="entry name" value="HAD-like"/>
    <property type="match status" value="1"/>
</dbReference>
<comment type="cofactor">
    <cofactor evidence="10">
        <name>Zn(2+)</name>
        <dbReference type="ChEBI" id="CHEBI:29105"/>
    </cofactor>
</comment>
<organism evidence="11 12">
    <name type="scientific">Edaphobacter aggregans</name>
    <dbReference type="NCBI Taxonomy" id="570835"/>
    <lineage>
        <taxon>Bacteria</taxon>
        <taxon>Pseudomonadati</taxon>
        <taxon>Acidobacteriota</taxon>
        <taxon>Terriglobia</taxon>
        <taxon>Terriglobales</taxon>
        <taxon>Acidobacteriaceae</taxon>
        <taxon>Edaphobacter</taxon>
    </lineage>
</organism>
<evidence type="ECO:0000256" key="4">
    <source>
        <dbReference type="ARBA" id="ARBA00022801"/>
    </source>
</evidence>
<evidence type="ECO:0000313" key="12">
    <source>
        <dbReference type="Proteomes" id="UP000269669"/>
    </source>
</evidence>
<evidence type="ECO:0000256" key="7">
    <source>
        <dbReference type="PIRNR" id="PIRNR004682"/>
    </source>
</evidence>
<dbReference type="InterPro" id="IPR036412">
    <property type="entry name" value="HAD-like_sf"/>
</dbReference>
<evidence type="ECO:0000256" key="3">
    <source>
        <dbReference type="ARBA" id="ARBA00022723"/>
    </source>
</evidence>
<dbReference type="EC" id="3.1.3.-" evidence="7"/>
<dbReference type="GO" id="GO:0046872">
    <property type="term" value="F:metal ion binding"/>
    <property type="evidence" value="ECO:0007669"/>
    <property type="project" value="UniProtKB-KW"/>
</dbReference>
<feature type="active site" description="Nucleophile" evidence="8">
    <location>
        <position position="10"/>
    </location>
</feature>
<keyword evidence="2 7" id="KW-0963">Cytoplasm</keyword>
<comment type="similarity">
    <text evidence="7">Belongs to the gmhB family.</text>
</comment>
<evidence type="ECO:0000256" key="2">
    <source>
        <dbReference type="ARBA" id="ARBA00022490"/>
    </source>
</evidence>
<evidence type="ECO:0000256" key="6">
    <source>
        <dbReference type="ARBA" id="ARBA00031828"/>
    </source>
</evidence>
<dbReference type="PANTHER" id="PTHR42891:SF1">
    <property type="entry name" value="D-GLYCERO-BETA-D-MANNO-HEPTOSE-1,7-BISPHOSPHATE 7-PHOSPHATASE"/>
    <property type="match status" value="1"/>
</dbReference>
<keyword evidence="3 10" id="KW-0479">Metal-binding</keyword>
<feature type="binding site" evidence="10">
    <location>
        <position position="12"/>
    </location>
    <ligand>
        <name>Mg(2+)</name>
        <dbReference type="ChEBI" id="CHEBI:18420"/>
    </ligand>
</feature>
<dbReference type="AlphaFoldDB" id="A0A428MHR3"/>
<sequence length="193" mass="21527">MNQPRALFLDRDGVVNEEVGYLHRAEEVRFVSGIFSLCRTAVSLGYRLIVVTNQAGIARGFYTEGDFQTLMDWIREALRAEGIELDAVYHCPYHPEHGVGPYKREHEDRKPGTGMLRRGAREFGISLSDSIMIGDRCSDIAAANAAGLRQAFLIHGTEPSTCTGNYLKIETLTEVEQWLLAQEAASKADSRSY</sequence>
<dbReference type="InterPro" id="IPR023214">
    <property type="entry name" value="HAD_sf"/>
</dbReference>
<keyword evidence="10" id="KW-0460">Magnesium</keyword>
<keyword evidence="12" id="KW-1185">Reference proteome</keyword>
<dbReference type="Gene3D" id="3.40.50.1000">
    <property type="entry name" value="HAD superfamily/HAD-like"/>
    <property type="match status" value="1"/>
</dbReference>
<dbReference type="PIRSF" id="PIRSF004682">
    <property type="entry name" value="GmhB"/>
    <property type="match status" value="1"/>
</dbReference>